<dbReference type="Gene3D" id="3.40.50.300">
    <property type="entry name" value="P-loop containing nucleotide triphosphate hydrolases"/>
    <property type="match status" value="1"/>
</dbReference>
<organism evidence="1 2">
    <name type="scientific">Mycena pura</name>
    <dbReference type="NCBI Taxonomy" id="153505"/>
    <lineage>
        <taxon>Eukaryota</taxon>
        <taxon>Fungi</taxon>
        <taxon>Dikarya</taxon>
        <taxon>Basidiomycota</taxon>
        <taxon>Agaricomycotina</taxon>
        <taxon>Agaricomycetes</taxon>
        <taxon>Agaricomycetidae</taxon>
        <taxon>Agaricales</taxon>
        <taxon>Marasmiineae</taxon>
        <taxon>Mycenaceae</taxon>
        <taxon>Mycena</taxon>
    </lineage>
</organism>
<dbReference type="EMBL" id="JARJCW010000057">
    <property type="protein sequence ID" value="KAJ7201842.1"/>
    <property type="molecule type" value="Genomic_DNA"/>
</dbReference>
<dbReference type="AlphaFoldDB" id="A0AAD6Y535"/>
<name>A0AAD6Y535_9AGAR</name>
<evidence type="ECO:0000313" key="1">
    <source>
        <dbReference type="EMBL" id="KAJ7201842.1"/>
    </source>
</evidence>
<dbReference type="InterPro" id="IPR027417">
    <property type="entry name" value="P-loop_NTPase"/>
</dbReference>
<protein>
    <recommendedName>
        <fullName evidence="3">Helicase ATP-binding domain-containing protein</fullName>
    </recommendedName>
</protein>
<feature type="non-terminal residue" evidence="1">
    <location>
        <position position="1"/>
    </location>
</feature>
<proteinExistence type="predicted"/>
<accession>A0AAD6Y535</accession>
<keyword evidence="2" id="KW-1185">Reference proteome</keyword>
<evidence type="ECO:0008006" key="3">
    <source>
        <dbReference type="Google" id="ProtNLM"/>
    </source>
</evidence>
<evidence type="ECO:0000313" key="2">
    <source>
        <dbReference type="Proteomes" id="UP001219525"/>
    </source>
</evidence>
<dbReference type="Proteomes" id="UP001219525">
    <property type="component" value="Unassembled WGS sequence"/>
</dbReference>
<comment type="caution">
    <text evidence="1">The sequence shown here is derived from an EMBL/GenBank/DDBJ whole genome shotgun (WGS) entry which is preliminary data.</text>
</comment>
<reference evidence="1" key="1">
    <citation type="submission" date="2023-03" db="EMBL/GenBank/DDBJ databases">
        <title>Massive genome expansion in bonnet fungi (Mycena s.s.) driven by repeated elements and novel gene families across ecological guilds.</title>
        <authorList>
            <consortium name="Lawrence Berkeley National Laboratory"/>
            <person name="Harder C.B."/>
            <person name="Miyauchi S."/>
            <person name="Viragh M."/>
            <person name="Kuo A."/>
            <person name="Thoen E."/>
            <person name="Andreopoulos B."/>
            <person name="Lu D."/>
            <person name="Skrede I."/>
            <person name="Drula E."/>
            <person name="Henrissat B."/>
            <person name="Morin E."/>
            <person name="Kohler A."/>
            <person name="Barry K."/>
            <person name="LaButti K."/>
            <person name="Morin E."/>
            <person name="Salamov A."/>
            <person name="Lipzen A."/>
            <person name="Mereny Z."/>
            <person name="Hegedus B."/>
            <person name="Baldrian P."/>
            <person name="Stursova M."/>
            <person name="Weitz H."/>
            <person name="Taylor A."/>
            <person name="Grigoriev I.V."/>
            <person name="Nagy L.G."/>
            <person name="Martin F."/>
            <person name="Kauserud H."/>
        </authorList>
    </citation>
    <scope>NUCLEOTIDE SEQUENCE</scope>
    <source>
        <strain evidence="1">9144</strain>
    </source>
</reference>
<gene>
    <name evidence="1" type="ORF">GGX14DRAFT_327680</name>
</gene>
<sequence>ESLADIRQSPLLKLESLAAEFLPAETLPRAYLDSLDDATRSIALRACLLVHLTSRCRFIPRQYQLEANDALENRQDGIVDLGTGSGKTLCLIIPNLLHPTTTSMTVSPLK</sequence>
<dbReference type="SUPFAM" id="SSF52540">
    <property type="entry name" value="P-loop containing nucleoside triphosphate hydrolases"/>
    <property type="match status" value="1"/>
</dbReference>
<feature type="non-terminal residue" evidence="1">
    <location>
        <position position="110"/>
    </location>
</feature>